<keyword evidence="1" id="KW-1133">Transmembrane helix</keyword>
<dbReference type="Proteomes" id="UP000310639">
    <property type="component" value="Chromosome"/>
</dbReference>
<evidence type="ECO:0000313" key="3">
    <source>
        <dbReference type="Proteomes" id="UP000310639"/>
    </source>
</evidence>
<dbReference type="KEGG" id="nft:FBF37_01795"/>
<organism evidence="2 3">
    <name type="scientific">Candidatus Nanosynbacter featherlites</name>
    <dbReference type="NCBI Taxonomy" id="2572088"/>
    <lineage>
        <taxon>Bacteria</taxon>
        <taxon>Candidatus Saccharimonadota</taxon>
        <taxon>Candidatus Saccharimonadia</taxon>
        <taxon>Candidatus Nanosynbacterales</taxon>
        <taxon>Candidatus Nanosynbacteraceae</taxon>
        <taxon>Candidatus Nanosynbacter</taxon>
    </lineage>
</organism>
<name>A0A4P9A324_9BACT</name>
<feature type="transmembrane region" description="Helical" evidence="1">
    <location>
        <begin position="50"/>
        <end position="72"/>
    </location>
</feature>
<evidence type="ECO:0000313" key="2">
    <source>
        <dbReference type="EMBL" id="QCT42198.1"/>
    </source>
</evidence>
<dbReference type="OrthoDB" id="9799600at2"/>
<dbReference type="AlphaFoldDB" id="A0A4P9A324"/>
<gene>
    <name evidence="2" type="ORF">FBF37_01795</name>
</gene>
<keyword evidence="1" id="KW-0812">Transmembrane</keyword>
<dbReference type="RefSeq" id="WP_138078923.1">
    <property type="nucleotide sequence ID" value="NZ_CP040004.1"/>
</dbReference>
<feature type="transmembrane region" description="Helical" evidence="1">
    <location>
        <begin position="25"/>
        <end position="44"/>
    </location>
</feature>
<evidence type="ECO:0000256" key="1">
    <source>
        <dbReference type="SAM" id="Phobius"/>
    </source>
</evidence>
<proteinExistence type="predicted"/>
<protein>
    <submittedName>
        <fullName evidence="2">Uncharacterized protein</fullName>
    </submittedName>
</protein>
<keyword evidence="1" id="KW-0472">Membrane</keyword>
<keyword evidence="3" id="KW-1185">Reference proteome</keyword>
<accession>A0A4P9A324</accession>
<sequence length="94" mass="10664">MFLLFKQFLTEWNSNKNQRTKLQQAYFLIIISLAVVAGFLSLLNSDFGRVLMIIAAFTAVVYIFNGVAWALLDAFIAPILPKHEAKKTAKRSKK</sequence>
<reference evidence="2 3" key="1">
    <citation type="submission" date="2019-04" db="EMBL/GenBank/DDBJ databases">
        <title>Saccharibacteria TM7 genomes.</title>
        <authorList>
            <person name="Bor B."/>
            <person name="He X."/>
            <person name="Chen T."/>
            <person name="Dewhirst F.E."/>
        </authorList>
    </citation>
    <scope>NUCLEOTIDE SEQUENCE [LARGE SCALE GENOMIC DNA]</scope>
    <source>
        <strain evidence="2 3">BB001</strain>
    </source>
</reference>
<dbReference type="EMBL" id="CP040004">
    <property type="protein sequence ID" value="QCT42198.1"/>
    <property type="molecule type" value="Genomic_DNA"/>
</dbReference>